<dbReference type="FunFam" id="1.20.1280.290:FF:000006">
    <property type="entry name" value="mannose-P-dolichol utilization defect 1 protein"/>
    <property type="match status" value="1"/>
</dbReference>
<dbReference type="InterPro" id="IPR006603">
    <property type="entry name" value="PQ-loop_rpt"/>
</dbReference>
<evidence type="ECO:0000256" key="4">
    <source>
        <dbReference type="ARBA" id="ARBA00022737"/>
    </source>
</evidence>
<dbReference type="GO" id="GO:0016020">
    <property type="term" value="C:membrane"/>
    <property type="evidence" value="ECO:0007669"/>
    <property type="project" value="UniProtKB-SubCell"/>
</dbReference>
<organism evidence="9 10">
    <name type="scientific">Callorhinchus milii</name>
    <name type="common">Ghost shark</name>
    <dbReference type="NCBI Taxonomy" id="7868"/>
    <lineage>
        <taxon>Eukaryota</taxon>
        <taxon>Metazoa</taxon>
        <taxon>Chordata</taxon>
        <taxon>Craniata</taxon>
        <taxon>Vertebrata</taxon>
        <taxon>Chondrichthyes</taxon>
        <taxon>Holocephali</taxon>
        <taxon>Chimaeriformes</taxon>
        <taxon>Callorhinchidae</taxon>
        <taxon>Callorhinchus</taxon>
    </lineage>
</organism>
<dbReference type="SMART" id="SM00679">
    <property type="entry name" value="CTNS"/>
    <property type="match status" value="1"/>
</dbReference>
<keyword evidence="3 8" id="KW-0812">Transmembrane</keyword>
<dbReference type="InParanoid" id="A0A4W3GS71"/>
<feature type="transmembrane region" description="Helical" evidence="8">
    <location>
        <begin position="12"/>
        <end position="31"/>
    </location>
</feature>
<reference evidence="10" key="1">
    <citation type="journal article" date="2006" name="Science">
        <title>Ancient noncoding elements conserved in the human genome.</title>
        <authorList>
            <person name="Venkatesh B."/>
            <person name="Kirkness E.F."/>
            <person name="Loh Y.H."/>
            <person name="Halpern A.L."/>
            <person name="Lee A.P."/>
            <person name="Johnson J."/>
            <person name="Dandona N."/>
            <person name="Viswanathan L.D."/>
            <person name="Tay A."/>
            <person name="Venter J.C."/>
            <person name="Strausberg R.L."/>
            <person name="Brenner S."/>
        </authorList>
    </citation>
    <scope>NUCLEOTIDE SEQUENCE [LARGE SCALE GENOMIC DNA]</scope>
</reference>
<reference evidence="10" key="2">
    <citation type="journal article" date="2007" name="PLoS Biol.">
        <title>Survey sequencing and comparative analysis of the elephant shark (Callorhinchus milii) genome.</title>
        <authorList>
            <person name="Venkatesh B."/>
            <person name="Kirkness E.F."/>
            <person name="Loh Y.H."/>
            <person name="Halpern A.L."/>
            <person name="Lee A.P."/>
            <person name="Johnson J."/>
            <person name="Dandona N."/>
            <person name="Viswanathan L.D."/>
            <person name="Tay A."/>
            <person name="Venter J.C."/>
            <person name="Strausberg R.L."/>
            <person name="Brenner S."/>
        </authorList>
    </citation>
    <scope>NUCLEOTIDE SEQUENCE [LARGE SCALE GENOMIC DNA]</scope>
</reference>
<reference evidence="10" key="3">
    <citation type="journal article" date="2014" name="Nature">
        <title>Elephant shark genome provides unique insights into gnathostome evolution.</title>
        <authorList>
            <consortium name="International Elephant Shark Genome Sequencing Consortium"/>
            <person name="Venkatesh B."/>
            <person name="Lee A.P."/>
            <person name="Ravi V."/>
            <person name="Maurya A.K."/>
            <person name="Lian M.M."/>
            <person name="Swann J.B."/>
            <person name="Ohta Y."/>
            <person name="Flajnik M.F."/>
            <person name="Sutoh Y."/>
            <person name="Kasahara M."/>
            <person name="Hoon S."/>
            <person name="Gangu V."/>
            <person name="Roy S.W."/>
            <person name="Irimia M."/>
            <person name="Korzh V."/>
            <person name="Kondrychyn I."/>
            <person name="Lim Z.W."/>
            <person name="Tay B.H."/>
            <person name="Tohari S."/>
            <person name="Kong K.W."/>
            <person name="Ho S."/>
            <person name="Lorente-Galdos B."/>
            <person name="Quilez J."/>
            <person name="Marques-Bonet T."/>
            <person name="Raney B.J."/>
            <person name="Ingham P.W."/>
            <person name="Tay A."/>
            <person name="Hillier L.W."/>
            <person name="Minx P."/>
            <person name="Boehm T."/>
            <person name="Wilson R.K."/>
            <person name="Brenner S."/>
            <person name="Warren W.C."/>
        </authorList>
    </citation>
    <scope>NUCLEOTIDE SEQUENCE [LARGE SCALE GENOMIC DNA]</scope>
</reference>
<reference evidence="9" key="4">
    <citation type="submission" date="2025-08" db="UniProtKB">
        <authorList>
            <consortium name="Ensembl"/>
        </authorList>
    </citation>
    <scope>IDENTIFICATION</scope>
</reference>
<dbReference type="Ensembl" id="ENSCMIT00000006060.1">
    <property type="protein sequence ID" value="ENSCMIP00000005865.1"/>
    <property type="gene ID" value="ENSCMIG00000003366.1"/>
</dbReference>
<comment type="subcellular location">
    <subcellularLocation>
        <location evidence="1">Membrane</location>
        <topology evidence="1">Multi-pass membrane protein</topology>
    </subcellularLocation>
</comment>
<keyword evidence="6 8" id="KW-0472">Membrane</keyword>
<feature type="transmembrane region" description="Helical" evidence="8">
    <location>
        <begin position="51"/>
        <end position="69"/>
    </location>
</feature>
<keyword evidence="5 8" id="KW-1133">Transmembrane helix</keyword>
<keyword evidence="10" id="KW-1185">Reference proteome</keyword>
<dbReference type="Gene3D" id="1.20.1280.290">
    <property type="match status" value="1"/>
</dbReference>
<dbReference type="AlphaFoldDB" id="A0A4W3GS71"/>
<dbReference type="STRING" id="7868.ENSCMIP00000005865"/>
<sequence length="114" mass="12497">MSHKQSWIENDQFIIVCKCLGLGIVAGSVMVKLPQIVKILGAKSTKGLSSNSVLLEVFAVTGSMVYSIINRFPFRYRLAPLSVIIIIIIIIILAFDTAPHHVLETSQSASRETV</sequence>
<dbReference type="InterPro" id="IPR016817">
    <property type="entry name" value="MannP-dilichol_defect-1"/>
</dbReference>
<evidence type="ECO:0000313" key="10">
    <source>
        <dbReference type="Proteomes" id="UP000314986"/>
    </source>
</evidence>
<keyword evidence="2" id="KW-0813">Transport</keyword>
<evidence type="ECO:0000256" key="2">
    <source>
        <dbReference type="ARBA" id="ARBA00022448"/>
    </source>
</evidence>
<evidence type="ECO:0000256" key="1">
    <source>
        <dbReference type="ARBA" id="ARBA00004141"/>
    </source>
</evidence>
<dbReference type="PANTHER" id="PTHR12226:SF2">
    <property type="entry name" value="MANNOSE-P-DOLICHOL UTILIZATION DEFECT 1 PROTEIN"/>
    <property type="match status" value="1"/>
</dbReference>
<evidence type="ECO:0000256" key="6">
    <source>
        <dbReference type="ARBA" id="ARBA00023136"/>
    </source>
</evidence>
<comment type="similarity">
    <text evidence="7">Belongs to the MPDU1 (TC 2.A.43.3) family.</text>
</comment>
<feature type="transmembrane region" description="Helical" evidence="8">
    <location>
        <begin position="76"/>
        <end position="95"/>
    </location>
</feature>
<evidence type="ECO:0000313" key="9">
    <source>
        <dbReference type="Ensembl" id="ENSCMIP00000005865.1"/>
    </source>
</evidence>
<protein>
    <submittedName>
        <fullName evidence="9">Uncharacterized protein</fullName>
    </submittedName>
</protein>
<dbReference type="PANTHER" id="PTHR12226">
    <property type="entry name" value="MANNOSE-P-DOLICHOL UTILIZATION DEFECT 1 LEC35 -RELATED"/>
    <property type="match status" value="1"/>
</dbReference>
<accession>A0A4W3GS71</accession>
<dbReference type="Pfam" id="PF04193">
    <property type="entry name" value="PQ-loop"/>
    <property type="match status" value="1"/>
</dbReference>
<evidence type="ECO:0000256" key="7">
    <source>
        <dbReference type="ARBA" id="ARBA00038475"/>
    </source>
</evidence>
<evidence type="ECO:0000256" key="3">
    <source>
        <dbReference type="ARBA" id="ARBA00022692"/>
    </source>
</evidence>
<reference evidence="9" key="5">
    <citation type="submission" date="2025-09" db="UniProtKB">
        <authorList>
            <consortium name="Ensembl"/>
        </authorList>
    </citation>
    <scope>IDENTIFICATION</scope>
</reference>
<dbReference type="Proteomes" id="UP000314986">
    <property type="component" value="Unassembled WGS sequence"/>
</dbReference>
<name>A0A4W3GS71_CALMI</name>
<proteinExistence type="inferred from homology"/>
<evidence type="ECO:0000256" key="8">
    <source>
        <dbReference type="SAM" id="Phobius"/>
    </source>
</evidence>
<evidence type="ECO:0000256" key="5">
    <source>
        <dbReference type="ARBA" id="ARBA00022989"/>
    </source>
</evidence>
<keyword evidence="4" id="KW-0677">Repeat</keyword>
<dbReference type="GO" id="GO:0009312">
    <property type="term" value="P:oligosaccharide biosynthetic process"/>
    <property type="evidence" value="ECO:0007669"/>
    <property type="project" value="TreeGrafter"/>
</dbReference>